<feature type="region of interest" description="Disordered" evidence="1">
    <location>
        <begin position="70"/>
        <end position="104"/>
    </location>
</feature>
<protein>
    <submittedName>
        <fullName evidence="3">Uncharacterized protein</fullName>
    </submittedName>
</protein>
<dbReference type="EMBL" id="CAJPIJ010000148">
    <property type="protein sequence ID" value="CAG1990998.1"/>
    <property type="molecule type" value="Genomic_DNA"/>
</dbReference>
<dbReference type="Proteomes" id="UP000746612">
    <property type="component" value="Unassembled WGS sequence"/>
</dbReference>
<name>A0A4E9E4Z3_GIBZA</name>
<gene>
    <name evidence="3" type="ORF">FUG_LOCUS89225</name>
    <name evidence="2" type="ORF">MDCFG202_LOCUS335333</name>
</gene>
<reference evidence="3" key="1">
    <citation type="submission" date="2019-04" db="EMBL/GenBank/DDBJ databases">
        <authorList>
            <person name="Melise S."/>
            <person name="Noan J."/>
            <person name="Okalmin O."/>
        </authorList>
    </citation>
    <scope>NUCLEOTIDE SEQUENCE</scope>
    <source>
        <strain evidence="3">FN9</strain>
    </source>
</reference>
<dbReference type="AlphaFoldDB" id="A0A4E9E4Z3"/>
<evidence type="ECO:0000313" key="3">
    <source>
        <dbReference type="EMBL" id="VIO53440.1"/>
    </source>
</evidence>
<evidence type="ECO:0000313" key="2">
    <source>
        <dbReference type="EMBL" id="CAG1990998.1"/>
    </source>
</evidence>
<reference evidence="2" key="2">
    <citation type="submission" date="2021-03" db="EMBL/GenBank/DDBJ databases">
        <authorList>
            <person name="Alouane T."/>
            <person name="Langin T."/>
            <person name="Bonhomme L."/>
        </authorList>
    </citation>
    <scope>NUCLEOTIDE SEQUENCE</scope>
    <source>
        <strain evidence="2">MDC_Fg202</strain>
    </source>
</reference>
<feature type="compositionally biased region" description="Polar residues" evidence="1">
    <location>
        <begin position="93"/>
        <end position="104"/>
    </location>
</feature>
<dbReference type="EMBL" id="CAAKMV010000066">
    <property type="protein sequence ID" value="VIO53440.1"/>
    <property type="molecule type" value="Genomic_DNA"/>
</dbReference>
<proteinExistence type="predicted"/>
<sequence length="104" mass="11366">MDIICGFNLQNSILHITCLAPRSRGVCLCSVSSNSGLVMSLIWPSDLAPKYISHCRSVWRYGKHRIGGRASILSGGRSHQRGAGSRYKPTPKLQDTSEFSTCAL</sequence>
<organism evidence="3">
    <name type="scientific">Gibberella zeae</name>
    <name type="common">Wheat head blight fungus</name>
    <name type="synonym">Fusarium graminearum</name>
    <dbReference type="NCBI Taxonomy" id="5518"/>
    <lineage>
        <taxon>Eukaryota</taxon>
        <taxon>Fungi</taxon>
        <taxon>Dikarya</taxon>
        <taxon>Ascomycota</taxon>
        <taxon>Pezizomycotina</taxon>
        <taxon>Sordariomycetes</taxon>
        <taxon>Hypocreomycetidae</taxon>
        <taxon>Hypocreales</taxon>
        <taxon>Nectriaceae</taxon>
        <taxon>Fusarium</taxon>
    </lineage>
</organism>
<accession>A0A4E9E4Z3</accession>
<evidence type="ECO:0000256" key="1">
    <source>
        <dbReference type="SAM" id="MobiDB-lite"/>
    </source>
</evidence>